<dbReference type="RefSeq" id="WP_187014756.1">
    <property type="nucleotide sequence ID" value="NZ_JACOQI010000007.1"/>
</dbReference>
<dbReference type="AlphaFoldDB" id="A0A923MHP3"/>
<gene>
    <name evidence="1" type="ORF">H8Z83_09270</name>
</gene>
<proteinExistence type="predicted"/>
<dbReference type="EMBL" id="JACOQI010000007">
    <property type="protein sequence ID" value="MBC5770508.1"/>
    <property type="molecule type" value="Genomic_DNA"/>
</dbReference>
<keyword evidence="2" id="KW-1185">Reference proteome</keyword>
<evidence type="ECO:0000313" key="2">
    <source>
        <dbReference type="Proteomes" id="UP000620327"/>
    </source>
</evidence>
<evidence type="ECO:0000313" key="1">
    <source>
        <dbReference type="EMBL" id="MBC5770508.1"/>
    </source>
</evidence>
<comment type="caution">
    <text evidence="1">The sequence shown here is derived from an EMBL/GenBank/DDBJ whole genome shotgun (WGS) entry which is preliminary data.</text>
</comment>
<reference evidence="1" key="1">
    <citation type="submission" date="2020-08" db="EMBL/GenBank/DDBJ databases">
        <title>Genome public.</title>
        <authorList>
            <person name="Liu C."/>
            <person name="Sun Q."/>
        </authorList>
    </citation>
    <scope>NUCLEOTIDE SEQUENCE</scope>
    <source>
        <strain evidence="1">BX15</strain>
    </source>
</reference>
<organism evidence="1 2">
    <name type="scientific">Dysosmobacter segnis</name>
    <dbReference type="NCBI Taxonomy" id="2763042"/>
    <lineage>
        <taxon>Bacteria</taxon>
        <taxon>Bacillati</taxon>
        <taxon>Bacillota</taxon>
        <taxon>Clostridia</taxon>
        <taxon>Eubacteriales</taxon>
        <taxon>Oscillospiraceae</taxon>
        <taxon>Dysosmobacter</taxon>
    </lineage>
</organism>
<dbReference type="Proteomes" id="UP000620327">
    <property type="component" value="Unassembled WGS sequence"/>
</dbReference>
<protein>
    <submittedName>
        <fullName evidence="1">Uncharacterized protein</fullName>
    </submittedName>
</protein>
<name>A0A923MHP3_9FIRM</name>
<accession>A0A923MHP3</accession>
<sequence length="106" mass="12236">MTGVMGEILEHYGQTVTLRSRDGEKSVRAFIQPAAARDETVPGEQTSIGWIDERLWRYTGLEEVQPGDTVIWRGRSFRVRSSREHALSDEINHWWALLEPERRAAE</sequence>